<dbReference type="RefSeq" id="WP_073519148.1">
    <property type="nucleotide sequence ID" value="NZ_MPOM01000070.1"/>
</dbReference>
<feature type="region of interest" description="Disordered" evidence="1">
    <location>
        <begin position="368"/>
        <end position="403"/>
    </location>
</feature>
<feature type="compositionally biased region" description="Basic and acidic residues" evidence="1">
    <location>
        <begin position="394"/>
        <end position="403"/>
    </location>
</feature>
<evidence type="ECO:0000313" key="3">
    <source>
        <dbReference type="Proteomes" id="UP000186535"/>
    </source>
</evidence>
<evidence type="ECO:0000313" key="2">
    <source>
        <dbReference type="EMBL" id="OKA30460.1"/>
    </source>
</evidence>
<protein>
    <submittedName>
        <fullName evidence="2">Uncharacterized protein</fullName>
    </submittedName>
</protein>
<dbReference type="EMBL" id="MPON01000037">
    <property type="protein sequence ID" value="OKA30460.1"/>
    <property type="molecule type" value="Genomic_DNA"/>
</dbReference>
<dbReference type="Proteomes" id="UP000186535">
    <property type="component" value="Unassembled WGS sequence"/>
</dbReference>
<evidence type="ECO:0000256" key="1">
    <source>
        <dbReference type="SAM" id="MobiDB-lite"/>
    </source>
</evidence>
<gene>
    <name evidence="2" type="ORF">BJR07_29770</name>
</gene>
<name>A0A1C4DSI1_BACCE</name>
<proteinExistence type="predicted"/>
<comment type="caution">
    <text evidence="2">The sequence shown here is derived from an EMBL/GenBank/DDBJ whole genome shotgun (WGS) entry which is preliminary data.</text>
</comment>
<sequence length="403" mass="45413">MSEAAQVLHLPVRLSLEQNQDVDLELINRHTIEPVTMEEIFTFSGNCSNDRQDSYFTRMDPTTTLRNYAEDLKTGVSLLNGHDVSLVPYGRSYDGILVPAADDANSLNAVRGHWYIMRGLTLNGENTNDTIKAIQGGIIRDMSVGFGGDKMSYRCGSCGRDLWDWECPHIPGLEDEHERISFSWIVDAHLREVSTVYKGSTPGAYIDKAREYMQQGQLSQQNIERLERQFQVRLDDNKRSFFMSKNSKGARSMGLLQQITEAIRENKVEKREIYKLLGDEGETFRQPDDIAIRNALGDNATVEGVKQLKEEAEQGRTYAADMVNKAVEARTRAQGDKFDAEKYRQMLVRAADLDFVKEEIDTYEAMAKERFSGGRQTGGDPLPGGADPEDDVIVSERFEGGNK</sequence>
<reference evidence="2 3" key="1">
    <citation type="submission" date="2016-11" db="EMBL/GenBank/DDBJ databases">
        <title>Identification of Bacillus cereus isolated from egg-white.</title>
        <authorList>
            <person name="Soni A."/>
            <person name="Oey I."/>
            <person name="Silcock P."/>
            <person name="Bremer P."/>
        </authorList>
    </citation>
    <scope>NUCLEOTIDE SEQUENCE [LARGE SCALE GENOMIC DNA]</scope>
    <source>
        <strain evidence="2 3">NZAS03</strain>
    </source>
</reference>
<accession>A0A1C4DSI1</accession>
<dbReference type="AlphaFoldDB" id="A0A1C4DSI1"/>
<organism evidence="2 3">
    <name type="scientific">Bacillus cereus</name>
    <dbReference type="NCBI Taxonomy" id="1396"/>
    <lineage>
        <taxon>Bacteria</taxon>
        <taxon>Bacillati</taxon>
        <taxon>Bacillota</taxon>
        <taxon>Bacilli</taxon>
        <taxon>Bacillales</taxon>
        <taxon>Bacillaceae</taxon>
        <taxon>Bacillus</taxon>
        <taxon>Bacillus cereus group</taxon>
    </lineage>
</organism>